<name>N6UBK2_DENPD</name>
<organism evidence="5">
    <name type="scientific">Dendroctonus ponderosae</name>
    <name type="common">Mountain pine beetle</name>
    <dbReference type="NCBI Taxonomy" id="77166"/>
    <lineage>
        <taxon>Eukaryota</taxon>
        <taxon>Metazoa</taxon>
        <taxon>Ecdysozoa</taxon>
        <taxon>Arthropoda</taxon>
        <taxon>Hexapoda</taxon>
        <taxon>Insecta</taxon>
        <taxon>Pterygota</taxon>
        <taxon>Neoptera</taxon>
        <taxon>Endopterygota</taxon>
        <taxon>Coleoptera</taxon>
        <taxon>Polyphaga</taxon>
        <taxon>Cucujiformia</taxon>
        <taxon>Curculionidae</taxon>
        <taxon>Scolytinae</taxon>
        <taxon>Dendroctonus</taxon>
    </lineage>
</organism>
<dbReference type="Pfam" id="PF01546">
    <property type="entry name" value="Peptidase_M20"/>
    <property type="match status" value="1"/>
</dbReference>
<dbReference type="Pfam" id="PF03417">
    <property type="entry name" value="AAT"/>
    <property type="match status" value="1"/>
</dbReference>
<dbReference type="Gene3D" id="3.60.60.10">
    <property type="entry name" value="Penicillin V Acylase, Chain A"/>
    <property type="match status" value="1"/>
</dbReference>
<dbReference type="EMBL" id="KB740993">
    <property type="protein sequence ID" value="ENN76032.1"/>
    <property type="molecule type" value="Genomic_DNA"/>
</dbReference>
<dbReference type="PANTHER" id="PTHR43270:SF4">
    <property type="entry name" value="CARNOSINE DIPEPTIDASE 2, ISOFORM A"/>
    <property type="match status" value="1"/>
</dbReference>
<evidence type="ECO:0000256" key="1">
    <source>
        <dbReference type="ARBA" id="ARBA00006247"/>
    </source>
</evidence>
<dbReference type="GO" id="GO:0008233">
    <property type="term" value="F:peptidase activity"/>
    <property type="evidence" value="ECO:0007669"/>
    <property type="project" value="UniProtKB-KW"/>
</dbReference>
<dbReference type="InterPro" id="IPR002933">
    <property type="entry name" value="Peptidase_M20"/>
</dbReference>
<dbReference type="InterPro" id="IPR001261">
    <property type="entry name" value="ArgE/DapE_CS"/>
</dbReference>
<dbReference type="PROSITE" id="PS00759">
    <property type="entry name" value="ARGE_DAPE_CPG2_2"/>
    <property type="match status" value="1"/>
</dbReference>
<dbReference type="CDD" id="cd05676">
    <property type="entry name" value="M20_dipept_like_CNDP"/>
    <property type="match status" value="1"/>
</dbReference>
<dbReference type="Gene3D" id="3.30.70.360">
    <property type="match status" value="1"/>
</dbReference>
<dbReference type="InterPro" id="IPR047794">
    <property type="entry name" value="C45_proenzyme-like"/>
</dbReference>
<dbReference type="PANTHER" id="PTHR43270">
    <property type="entry name" value="BETA-ALA-HIS DIPEPTIDASE"/>
    <property type="match status" value="1"/>
</dbReference>
<keyword evidence="3" id="KW-0479">Metal-binding</keyword>
<proteinExistence type="inferred from homology"/>
<accession>N6UBK2</accession>
<dbReference type="InterPro" id="IPR005079">
    <property type="entry name" value="Peptidase_C45_hydrolase"/>
</dbReference>
<dbReference type="GO" id="GO:0046872">
    <property type="term" value="F:metal ion binding"/>
    <property type="evidence" value="ECO:0007669"/>
    <property type="project" value="UniProtKB-KW"/>
</dbReference>
<dbReference type="MEROPS" id="M20.005"/>
<gene>
    <name evidence="5" type="ORF">YQE_07407</name>
</gene>
<evidence type="ECO:0000313" key="5">
    <source>
        <dbReference type="EMBL" id="ENN76032.1"/>
    </source>
</evidence>
<dbReference type="HOGENOM" id="CLU_344272_0_0_1"/>
<sequence>MTLPVVLSKVFKHVESKRQLYIDLLKEAVAIKSVSAWPHTRPEVVKMMEWAQTRLQNLGATTELRDIGNQQLADGTVLKYPPILLGHLGSDPKKKTVLVYGHLDVQPAHISDGWDSEPFELTEKNEKLYGRGSSDDKGPVLCWMHAIEAYKDLGENLPVNLKFVFEGMEESGSDGLDQLLLSEKDKFLSSVDYVCISDNYWLGKNKPCITYGLRGVCYFFIEVICAGKCKDLHSGIFGGTVHEAMTDLVYLMNTLVDKDGKILVDGMYNEVAPLLENENEIYEKIDFDVNEYRADVKCQKLLHGEVKEKILMHRWRYPSLSLHGIEGAFSEPGSKTVIPAKVIGKFSIRIVPNQTPDKVEQYVCNYVQKLWDQRGSPNHMRIYMAEGGSPWTENPSHPHYTAAVKATKYVYNVDPDLTREGGSIPVTLTLQQATGKNVLLLPVGAGDDGAHSQNEKLDVRNYIGGGRTFSGLIQSYLRVAEALPSYLEAYSTPEGRNGYDDTLKCLRSNFPQYIRELEGTADGAQVPFHKLFLLHMDDIILNAGQKQRATQPTGCSTICINQHGQELLGHTEDALASTLNHFYFVSAHIIADKPQGKWQVQEEKFTSLCYAGHLPGYTMNYNHHGLVFSVNTVSAKHLRTGKTPRHFIARALLGAENFVQAQQILRDSGCGAGDGCSINMTFLNQDGNRMFHNAEIGPAVGNASESDLNILTISPGECFYHTNSYLRLTIEEVNEMMTASSATRLCTFSKYKTPTNEEDLKNMLSDCTDCTHRVFRGQKEDFVQTICVGIFNLTEKTWSLYADSPADNEPIAILPIQLRKCR</sequence>
<dbReference type="InterPro" id="IPR011650">
    <property type="entry name" value="Peptidase_M20_dimer"/>
</dbReference>
<dbReference type="Gene3D" id="3.40.630.10">
    <property type="entry name" value="Zn peptidases"/>
    <property type="match status" value="1"/>
</dbReference>
<keyword evidence="2" id="KW-0645">Protease</keyword>
<dbReference type="Pfam" id="PF07687">
    <property type="entry name" value="M20_dimer"/>
    <property type="match status" value="1"/>
</dbReference>
<keyword evidence="4" id="KW-0378">Hydrolase</keyword>
<evidence type="ECO:0000256" key="4">
    <source>
        <dbReference type="ARBA" id="ARBA00022801"/>
    </source>
</evidence>
<dbReference type="OrthoDB" id="7832001at2759"/>
<dbReference type="InterPro" id="IPR051458">
    <property type="entry name" value="Cyt/Met_Dipeptidase"/>
</dbReference>
<dbReference type="GO" id="GO:0006508">
    <property type="term" value="P:proteolysis"/>
    <property type="evidence" value="ECO:0007669"/>
    <property type="project" value="UniProtKB-KW"/>
</dbReference>
<dbReference type="NCBIfam" id="NF040521">
    <property type="entry name" value="C45_proenzyme"/>
    <property type="match status" value="1"/>
</dbReference>
<dbReference type="AlphaFoldDB" id="N6UBK2"/>
<evidence type="ECO:0000256" key="3">
    <source>
        <dbReference type="ARBA" id="ARBA00022723"/>
    </source>
</evidence>
<comment type="similarity">
    <text evidence="1">Belongs to the peptidase M20A family.</text>
</comment>
<evidence type="ECO:0000256" key="2">
    <source>
        <dbReference type="ARBA" id="ARBA00022670"/>
    </source>
</evidence>
<protein>
    <submittedName>
        <fullName evidence="5">Uncharacterized protein</fullName>
    </submittedName>
</protein>
<reference evidence="5" key="1">
    <citation type="journal article" date="2013" name="Genome Biol.">
        <title>Draft genome of the mountain pine beetle, Dendroctonus ponderosae Hopkins, a major forest pest.</title>
        <authorList>
            <person name="Keeling C.I."/>
            <person name="Yuen M.M."/>
            <person name="Liao N.Y."/>
            <person name="Docking T.R."/>
            <person name="Chan S.K."/>
            <person name="Taylor G.A."/>
            <person name="Palmquist D.L."/>
            <person name="Jackman S.D."/>
            <person name="Nguyen A."/>
            <person name="Li M."/>
            <person name="Henderson H."/>
            <person name="Janes J.K."/>
            <person name="Zhao Y."/>
            <person name="Pandoh P."/>
            <person name="Moore R."/>
            <person name="Sperling F.A."/>
            <person name="Huber D.P."/>
            <person name="Birol I."/>
            <person name="Jones S.J."/>
            <person name="Bohlmann J."/>
        </authorList>
    </citation>
    <scope>NUCLEOTIDE SEQUENCE</scope>
</reference>
<dbReference type="SUPFAM" id="SSF53187">
    <property type="entry name" value="Zn-dependent exopeptidases"/>
    <property type="match status" value="1"/>
</dbReference>